<proteinExistence type="predicted"/>
<reference evidence="1 2" key="1">
    <citation type="submission" date="2020-07" db="EMBL/GenBank/DDBJ databases">
        <title>Sequencing the genomes of 1000 actinobacteria strains.</title>
        <authorList>
            <person name="Klenk H.-P."/>
        </authorList>
    </citation>
    <scope>NUCLEOTIDE SEQUENCE [LARGE SCALE GENOMIC DNA]</scope>
    <source>
        <strain evidence="1 2">DSM 23871</strain>
    </source>
</reference>
<dbReference type="InterPro" id="IPR029058">
    <property type="entry name" value="AB_hydrolase_fold"/>
</dbReference>
<name>A0A852T2T3_9MICO</name>
<sequence length="228" mass="24704">MRRTLLRRAGVLALDWLYAGRHQLRAAFDRSTPDGLVAGEGHRAPVVLIPGIFETWRFLRPLAQHIHASGHPVHVVTALEDNRISVPQAAALVQRHLDDHDLTDVVIVAHSKGGLIAKYLMGMPDSGPRIRTTVAVATPFGGSSLARFIPVSSVRALMPSSPGVLRLALNRAVNAQIVSVWGWFDPHVPAGSRLEGARNIELDVGGHFRILARPELLAIVDEVLAPAD</sequence>
<evidence type="ECO:0000313" key="1">
    <source>
        <dbReference type="EMBL" id="NYD75191.1"/>
    </source>
</evidence>
<dbReference type="SUPFAM" id="SSF53474">
    <property type="entry name" value="alpha/beta-Hydrolases"/>
    <property type="match status" value="1"/>
</dbReference>
<dbReference type="Gene3D" id="3.40.50.1820">
    <property type="entry name" value="alpha/beta hydrolase"/>
    <property type="match status" value="1"/>
</dbReference>
<comment type="caution">
    <text evidence="1">The sequence shown here is derived from an EMBL/GenBank/DDBJ whole genome shotgun (WGS) entry which is preliminary data.</text>
</comment>
<protein>
    <recommendedName>
        <fullName evidence="3">Alpha/beta hydrolase</fullName>
    </recommendedName>
</protein>
<dbReference type="Proteomes" id="UP000589620">
    <property type="component" value="Unassembled WGS sequence"/>
</dbReference>
<dbReference type="AlphaFoldDB" id="A0A852T2T3"/>
<organism evidence="1 2">
    <name type="scientific">Leifsonia soli</name>
    <dbReference type="NCBI Taxonomy" id="582665"/>
    <lineage>
        <taxon>Bacteria</taxon>
        <taxon>Bacillati</taxon>
        <taxon>Actinomycetota</taxon>
        <taxon>Actinomycetes</taxon>
        <taxon>Micrococcales</taxon>
        <taxon>Microbacteriaceae</taxon>
        <taxon>Leifsonia</taxon>
    </lineage>
</organism>
<evidence type="ECO:0008006" key="3">
    <source>
        <dbReference type="Google" id="ProtNLM"/>
    </source>
</evidence>
<gene>
    <name evidence="1" type="ORF">BJ963_002710</name>
</gene>
<evidence type="ECO:0000313" key="2">
    <source>
        <dbReference type="Proteomes" id="UP000589620"/>
    </source>
</evidence>
<dbReference type="RefSeq" id="WP_179457197.1">
    <property type="nucleotide sequence ID" value="NZ_BAAAPX010000001.1"/>
</dbReference>
<keyword evidence="2" id="KW-1185">Reference proteome</keyword>
<dbReference type="PANTHER" id="PTHR37946">
    <property type="entry name" value="SLL1969 PROTEIN"/>
    <property type="match status" value="1"/>
</dbReference>
<dbReference type="EMBL" id="JACCBJ010000001">
    <property type="protein sequence ID" value="NYD75191.1"/>
    <property type="molecule type" value="Genomic_DNA"/>
</dbReference>
<accession>A0A852T2T3</accession>
<dbReference type="PANTHER" id="PTHR37946:SF1">
    <property type="entry name" value="SLL1969 PROTEIN"/>
    <property type="match status" value="1"/>
</dbReference>